<dbReference type="Gene3D" id="3.40.50.1110">
    <property type="entry name" value="SGNH hydrolase"/>
    <property type="match status" value="1"/>
</dbReference>
<reference evidence="1 2" key="1">
    <citation type="journal article" date="2019" name="Emerg. Microbes Infect.">
        <title>Comprehensive subspecies identification of 175 nontuberculous mycobacteria species based on 7547 genomic profiles.</title>
        <authorList>
            <person name="Matsumoto Y."/>
            <person name="Kinjo T."/>
            <person name="Motooka D."/>
            <person name="Nabeya D."/>
            <person name="Jung N."/>
            <person name="Uechi K."/>
            <person name="Horii T."/>
            <person name="Iida T."/>
            <person name="Fujita J."/>
            <person name="Nakamura S."/>
        </authorList>
    </citation>
    <scope>NUCLEOTIDE SEQUENCE [LARGE SCALE GENOMIC DNA]</scope>
    <source>
        <strain evidence="1 2">JCM 18538</strain>
    </source>
</reference>
<geneLocation type="plasmid" evidence="2">
    <name>pjcm18538 dna</name>
</geneLocation>
<dbReference type="EMBL" id="AP022593">
    <property type="protein sequence ID" value="BBY47563.1"/>
    <property type="molecule type" value="Genomic_DNA"/>
</dbReference>
<evidence type="ECO:0000313" key="1">
    <source>
        <dbReference type="EMBL" id="BBY47563.1"/>
    </source>
</evidence>
<dbReference type="Proteomes" id="UP000467428">
    <property type="component" value="Chromosome"/>
</dbReference>
<keyword evidence="2" id="KW-1185">Reference proteome</keyword>
<sequence>MEINDVIRAAAARHDFRLVDLYGAPSMSDPQTWSDDRVHGSPAGHALFEAAAAEALNLPGSNHDWAMLRPDVVMPGLQSRMYSQALWAQNLLMPWVRRNLRGLSSANGRGPKRPEIRYVSAVAERSEAE</sequence>
<name>A0A7I7RSL2_9MYCO</name>
<protein>
    <submittedName>
        <fullName evidence="1">Uncharacterized protein</fullName>
    </submittedName>
</protein>
<dbReference type="InterPro" id="IPR036514">
    <property type="entry name" value="SGNH_hydro_sf"/>
</dbReference>
<organism evidence="1 2">
    <name type="scientific">Mycolicibacterium arabiense</name>
    <dbReference type="NCBI Taxonomy" id="1286181"/>
    <lineage>
        <taxon>Bacteria</taxon>
        <taxon>Bacillati</taxon>
        <taxon>Actinomycetota</taxon>
        <taxon>Actinomycetes</taxon>
        <taxon>Mycobacteriales</taxon>
        <taxon>Mycobacteriaceae</taxon>
        <taxon>Mycolicibacterium</taxon>
    </lineage>
</organism>
<dbReference type="AlphaFoldDB" id="A0A7I7RSL2"/>
<proteinExistence type="predicted"/>
<dbReference type="KEGG" id="marz:MARA_10310"/>
<gene>
    <name evidence="1" type="ORF">MARA_10310</name>
</gene>
<accession>A0A7I7RSL2</accession>
<evidence type="ECO:0000313" key="2">
    <source>
        <dbReference type="Proteomes" id="UP000467428"/>
    </source>
</evidence>
<dbReference type="SUPFAM" id="SSF52266">
    <property type="entry name" value="SGNH hydrolase"/>
    <property type="match status" value="1"/>
</dbReference>